<dbReference type="SUPFAM" id="SSF50939">
    <property type="entry name" value="Sialidases"/>
    <property type="match status" value="1"/>
</dbReference>
<dbReference type="Proteomes" id="UP000309128">
    <property type="component" value="Unassembled WGS sequence"/>
</dbReference>
<dbReference type="SMART" id="SM00560">
    <property type="entry name" value="LamGL"/>
    <property type="match status" value="1"/>
</dbReference>
<dbReference type="GO" id="GO:0009313">
    <property type="term" value="P:oligosaccharide catabolic process"/>
    <property type="evidence" value="ECO:0007669"/>
    <property type="project" value="TreeGrafter"/>
</dbReference>
<feature type="domain" description="Laminin G" evidence="6">
    <location>
        <begin position="449"/>
        <end position="582"/>
    </location>
</feature>
<dbReference type="SMART" id="SM00282">
    <property type="entry name" value="LamG"/>
    <property type="match status" value="1"/>
</dbReference>
<keyword evidence="4" id="KW-0732">Signal</keyword>
<feature type="domain" description="LamG-like jellyroll fold" evidence="7">
    <location>
        <begin position="449"/>
        <end position="587"/>
    </location>
</feature>
<dbReference type="InterPro" id="IPR026856">
    <property type="entry name" value="Sialidase_fam"/>
</dbReference>
<dbReference type="EC" id="3.2.1.18" evidence="3"/>
<dbReference type="CDD" id="cd15482">
    <property type="entry name" value="Sialidase_non-viral"/>
    <property type="match status" value="1"/>
</dbReference>
<name>A0A5S4FVW6_9ACTN</name>
<reference evidence="8 9" key="1">
    <citation type="submission" date="2019-05" db="EMBL/GenBank/DDBJ databases">
        <title>Draft genome sequence of Nonomuraea turkmeniaca DSM 43926.</title>
        <authorList>
            <person name="Saricaoglu S."/>
            <person name="Isik K."/>
        </authorList>
    </citation>
    <scope>NUCLEOTIDE SEQUENCE [LARGE SCALE GENOMIC DNA]</scope>
    <source>
        <strain evidence="8 9">DSM 43926</strain>
    </source>
</reference>
<dbReference type="Pfam" id="PF13088">
    <property type="entry name" value="BNR_2"/>
    <property type="match status" value="1"/>
</dbReference>
<keyword evidence="9" id="KW-1185">Reference proteome</keyword>
<dbReference type="Gene3D" id="2.120.10.10">
    <property type="match status" value="1"/>
</dbReference>
<evidence type="ECO:0000313" key="9">
    <source>
        <dbReference type="Proteomes" id="UP000309128"/>
    </source>
</evidence>
<accession>A0A5S4FVW6</accession>
<sequence>MAATALVTTGSAATAAEPVATDDVLFSRGEAGYFCYRIPTLVKATNGDLLAIVEGRERSCNDDADIDLVLKRSTDGGVTWGPVQLIAEAGGDTLGNPVPVVDERTGRIVILANRNAYGACPPCDRDVYLLTSDDHGATWTAPREMPHLKRPEWDRFIANGPVHGIQLKRGPHAGRLIVSSMHEMSDGDELPIFGAHLYYSDDGGVTWQIGATIADVEGRTKPTETTVVELTDGRLYVSAREVASASDGVRAYAHSSDGGESFDGYFQTLPTFSTVQVQASLLRLTATDEGDARNRIMISTVAHPGAREVMAIRSSFDEAQTWQTWDQGKVFWWGPTAYSDMVEIGTDATHGIMAGLLYEAGATTPYETIRWARFNEAHLGTPNGTPAGFPPPPVPGPTTPDVSPRHDNTAYVRGDARLTGGRYGKGLALDKVDDGVEVPYTPAVDVEDGDFTAMTWFRYNAATGSHTILSAYRINAAPQMWLLAEPASNRIRAFLGTGLGTAVTLASPAAYNDGAWHHIALQRIDRRLTMYVDGVPVATGTTPPGSVTNGREFGVHGLSVGQRLDGANRFLGTLDEFRLYGRALTAEELSEIRTHNVPIAGQLRLRLPFETIDAS</sequence>
<organism evidence="8 9">
    <name type="scientific">Nonomuraea turkmeniaca</name>
    <dbReference type="NCBI Taxonomy" id="103838"/>
    <lineage>
        <taxon>Bacteria</taxon>
        <taxon>Bacillati</taxon>
        <taxon>Actinomycetota</taxon>
        <taxon>Actinomycetes</taxon>
        <taxon>Streptosporangiales</taxon>
        <taxon>Streptosporangiaceae</taxon>
        <taxon>Nonomuraea</taxon>
    </lineage>
</organism>
<evidence type="ECO:0000256" key="3">
    <source>
        <dbReference type="ARBA" id="ARBA00012733"/>
    </source>
</evidence>
<evidence type="ECO:0000256" key="4">
    <source>
        <dbReference type="ARBA" id="ARBA00022729"/>
    </source>
</evidence>
<comment type="caution">
    <text evidence="8">The sequence shown here is derived from an EMBL/GenBank/DDBJ whole genome shotgun (WGS) entry which is preliminary data.</text>
</comment>
<dbReference type="Pfam" id="PF13385">
    <property type="entry name" value="Laminin_G_3"/>
    <property type="match status" value="1"/>
</dbReference>
<evidence type="ECO:0000256" key="5">
    <source>
        <dbReference type="ARBA" id="ARBA00023157"/>
    </source>
</evidence>
<keyword evidence="5" id="KW-1015">Disulfide bond</keyword>
<dbReference type="InterPro" id="IPR006558">
    <property type="entry name" value="LamG-like"/>
</dbReference>
<dbReference type="PANTHER" id="PTHR10628:SF30">
    <property type="entry name" value="EXO-ALPHA-SIALIDASE"/>
    <property type="match status" value="1"/>
</dbReference>
<dbReference type="GO" id="GO:0004308">
    <property type="term" value="F:exo-alpha-sialidase activity"/>
    <property type="evidence" value="ECO:0007669"/>
    <property type="project" value="UniProtKB-EC"/>
</dbReference>
<dbReference type="GO" id="GO:0005737">
    <property type="term" value="C:cytoplasm"/>
    <property type="evidence" value="ECO:0007669"/>
    <property type="project" value="TreeGrafter"/>
</dbReference>
<dbReference type="EMBL" id="VCKY01000006">
    <property type="protein sequence ID" value="TMR24947.1"/>
    <property type="molecule type" value="Genomic_DNA"/>
</dbReference>
<dbReference type="CDD" id="cd00110">
    <property type="entry name" value="LamG"/>
    <property type="match status" value="1"/>
</dbReference>
<dbReference type="OrthoDB" id="7294637at2"/>
<comment type="catalytic activity">
    <reaction evidence="1">
        <text>Hydrolysis of alpha-(2-&gt;3)-, alpha-(2-&gt;6)-, alpha-(2-&gt;8)- glycosidic linkages of terminal sialic acid residues in oligosaccharides, glycoproteins, glycolipids, colominic acid and synthetic substrates.</text>
        <dbReference type="EC" id="3.2.1.18"/>
    </reaction>
</comment>
<dbReference type="InterPro" id="IPR001791">
    <property type="entry name" value="Laminin_G"/>
</dbReference>
<dbReference type="GO" id="GO:0006689">
    <property type="term" value="P:ganglioside catabolic process"/>
    <property type="evidence" value="ECO:0007669"/>
    <property type="project" value="TreeGrafter"/>
</dbReference>
<dbReference type="PANTHER" id="PTHR10628">
    <property type="entry name" value="SIALIDASE"/>
    <property type="match status" value="1"/>
</dbReference>
<proteinExistence type="inferred from homology"/>
<dbReference type="InterPro" id="IPR013320">
    <property type="entry name" value="ConA-like_dom_sf"/>
</dbReference>
<dbReference type="InterPro" id="IPR036278">
    <property type="entry name" value="Sialidase_sf"/>
</dbReference>
<comment type="similarity">
    <text evidence="2">Belongs to the glycosyl hydrolase 33 family.</text>
</comment>
<protein>
    <recommendedName>
        <fullName evidence="3">exo-alpha-sialidase</fullName>
        <ecNumber evidence="3">3.2.1.18</ecNumber>
    </recommendedName>
</protein>
<dbReference type="SUPFAM" id="SSF49899">
    <property type="entry name" value="Concanavalin A-like lectins/glucanases"/>
    <property type="match status" value="1"/>
</dbReference>
<dbReference type="Gene3D" id="2.60.120.200">
    <property type="match status" value="1"/>
</dbReference>
<dbReference type="GO" id="GO:0016020">
    <property type="term" value="C:membrane"/>
    <property type="evidence" value="ECO:0007669"/>
    <property type="project" value="TreeGrafter"/>
</dbReference>
<gene>
    <name evidence="8" type="ORF">ETD86_03005</name>
</gene>
<evidence type="ECO:0000256" key="2">
    <source>
        <dbReference type="ARBA" id="ARBA00009348"/>
    </source>
</evidence>
<dbReference type="AlphaFoldDB" id="A0A5S4FVW6"/>
<evidence type="ECO:0000259" key="6">
    <source>
        <dbReference type="SMART" id="SM00282"/>
    </source>
</evidence>
<evidence type="ECO:0000256" key="1">
    <source>
        <dbReference type="ARBA" id="ARBA00000427"/>
    </source>
</evidence>
<evidence type="ECO:0000313" key="8">
    <source>
        <dbReference type="EMBL" id="TMR24947.1"/>
    </source>
</evidence>
<evidence type="ECO:0000259" key="7">
    <source>
        <dbReference type="SMART" id="SM00560"/>
    </source>
</evidence>
<dbReference type="InterPro" id="IPR011040">
    <property type="entry name" value="Sialidase"/>
</dbReference>